<dbReference type="PANTHER" id="PTHR13194">
    <property type="entry name" value="COMPLEX I INTERMEDIATE-ASSOCIATED PROTEIN 30"/>
    <property type="match status" value="1"/>
</dbReference>
<evidence type="ECO:0000313" key="4">
    <source>
        <dbReference type="Proteomes" id="UP000051298"/>
    </source>
</evidence>
<organism evidence="3 4">
    <name type="scientific">Thalassobacter stenotrophicus</name>
    <dbReference type="NCBI Taxonomy" id="266809"/>
    <lineage>
        <taxon>Bacteria</taxon>
        <taxon>Pseudomonadati</taxon>
        <taxon>Pseudomonadota</taxon>
        <taxon>Alphaproteobacteria</taxon>
        <taxon>Rhodobacterales</taxon>
        <taxon>Roseobacteraceae</taxon>
        <taxon>Thalassobacter</taxon>
    </lineage>
</organism>
<evidence type="ECO:0000313" key="3">
    <source>
        <dbReference type="EMBL" id="CUH60960.1"/>
    </source>
</evidence>
<dbReference type="InterPro" id="IPR008979">
    <property type="entry name" value="Galactose-bd-like_sf"/>
</dbReference>
<evidence type="ECO:0000259" key="2">
    <source>
        <dbReference type="Pfam" id="PF08547"/>
    </source>
</evidence>
<dbReference type="InterPro" id="IPR013857">
    <property type="entry name" value="NADH-UbQ_OxRdtase-assoc_prot30"/>
</dbReference>
<feature type="domain" description="NADH:ubiquinone oxidoreductase intermediate-associated protein 30" evidence="2">
    <location>
        <begin position="20"/>
        <end position="159"/>
    </location>
</feature>
<sequence length="175" mass="19640">MHHAKTTYLSHMEESIETQRLIPAWEYVADTVMGGRSTGDIRDEVYQGRSANVLCGDVSLDNNGGFVQIAADLNADGSIYDASDWDGFELTTCGNDAPYDFRLRTDALRRPWQSFRTDFIAPSTWQTVRLPFDQMIPHKTDAAFDPARLRRIGILAIGRAMRAEIAVAAVHLYRS</sequence>
<dbReference type="SUPFAM" id="SSF49785">
    <property type="entry name" value="Galactose-binding domain-like"/>
    <property type="match status" value="1"/>
</dbReference>
<name>A0A0P1F0I4_9RHOB</name>
<dbReference type="STRING" id="266809.PM03_10455"/>
<dbReference type="Pfam" id="PF08547">
    <property type="entry name" value="CIA30"/>
    <property type="match status" value="1"/>
</dbReference>
<evidence type="ECO:0000256" key="1">
    <source>
        <dbReference type="ARBA" id="ARBA00007884"/>
    </source>
</evidence>
<dbReference type="InterPro" id="IPR039131">
    <property type="entry name" value="NDUFAF1"/>
</dbReference>
<dbReference type="EMBL" id="CYRX01000031">
    <property type="protein sequence ID" value="CUH60960.1"/>
    <property type="molecule type" value="Genomic_DNA"/>
</dbReference>
<gene>
    <name evidence="3" type="ORF">THS5294_02258</name>
</gene>
<reference evidence="3 4" key="1">
    <citation type="submission" date="2015-09" db="EMBL/GenBank/DDBJ databases">
        <authorList>
            <consortium name="Swine Surveillance"/>
        </authorList>
    </citation>
    <scope>NUCLEOTIDE SEQUENCE [LARGE SCALE GENOMIC DNA]</scope>
    <source>
        <strain evidence="3 4">CECT 5294</strain>
    </source>
</reference>
<protein>
    <submittedName>
        <fullName evidence="3">Complex I intermediate-associated protein 30 (CIA30)</fullName>
    </submittedName>
</protein>
<proteinExistence type="inferred from homology"/>
<dbReference type="eggNOG" id="ENOG5032SUX">
    <property type="taxonomic scope" value="Bacteria"/>
</dbReference>
<comment type="similarity">
    <text evidence="1">Belongs to the CIA30 family.</text>
</comment>
<accession>A0A0P1F0I4</accession>
<dbReference type="AlphaFoldDB" id="A0A0P1F0I4"/>
<dbReference type="PANTHER" id="PTHR13194:SF19">
    <property type="entry name" value="NAD(P)-BINDING ROSSMANN-FOLD SUPERFAMILY PROTEIN"/>
    <property type="match status" value="1"/>
</dbReference>
<dbReference type="Proteomes" id="UP000051298">
    <property type="component" value="Unassembled WGS sequence"/>
</dbReference>
<dbReference type="RefSeq" id="WP_306434228.1">
    <property type="nucleotide sequence ID" value="NZ_CYRX01000031.1"/>
</dbReference>